<feature type="domain" description="FAR1" evidence="2">
    <location>
        <begin position="26"/>
        <end position="116"/>
    </location>
</feature>
<evidence type="ECO:0008006" key="6">
    <source>
        <dbReference type="Google" id="ProtNLM"/>
    </source>
</evidence>
<sequence>MSDDDSLMEYSEIVMKMFGSEDDGFEFYNNYAYEKGFSVRKEYCEWDNGHNERTLRKFVCSCEGFRAEKEDFIDEHNHPMTEPDLACFLRSHRRINDDQKAEIVQLQISGIHKHQIMDIMVRRYGGYDKVGFTSRDLYNFYHRNKAETLSGGDARTIISYMTESKRRDPDFFFQYKTDGRGHLTGLLWCDFQSQMDYRAFGDVVVFDGTYKTNRYNLTLVPFVGVNHHKSTVLFACGILSHEDTESYVWLIRSFCDAMIQKHPISVITDGDHAMQKAISIFGAFGVVGLVVGGIIAAASSSSRRR</sequence>
<dbReference type="EMBL" id="CAJGYO010000019">
    <property type="protein sequence ID" value="CAD6340511.1"/>
    <property type="molecule type" value="Genomic_DNA"/>
</dbReference>
<dbReference type="AlphaFoldDB" id="A0A811SIM8"/>
<dbReference type="Pfam" id="PF10551">
    <property type="entry name" value="MULE"/>
    <property type="match status" value="1"/>
</dbReference>
<feature type="domain" description="MULE transposase" evidence="3">
    <location>
        <begin position="203"/>
        <end position="279"/>
    </location>
</feature>
<keyword evidence="1" id="KW-0472">Membrane</keyword>
<keyword evidence="5" id="KW-1185">Reference proteome</keyword>
<dbReference type="InterPro" id="IPR018289">
    <property type="entry name" value="MULE_transposase_dom"/>
</dbReference>
<keyword evidence="1" id="KW-0812">Transmembrane</keyword>
<dbReference type="PANTHER" id="PTHR47718:SF13">
    <property type="entry name" value="OS09G0290500 PROTEIN"/>
    <property type="match status" value="1"/>
</dbReference>
<proteinExistence type="predicted"/>
<dbReference type="PANTHER" id="PTHR47718">
    <property type="entry name" value="OS01G0519700 PROTEIN"/>
    <property type="match status" value="1"/>
</dbReference>
<evidence type="ECO:0000313" key="4">
    <source>
        <dbReference type="EMBL" id="CAD6340511.1"/>
    </source>
</evidence>
<evidence type="ECO:0000259" key="3">
    <source>
        <dbReference type="Pfam" id="PF10551"/>
    </source>
</evidence>
<dbReference type="Pfam" id="PF03101">
    <property type="entry name" value="FAR1"/>
    <property type="match status" value="1"/>
</dbReference>
<protein>
    <recommendedName>
        <fullName evidence="6">Protein FAR1-RELATED SEQUENCE</fullName>
    </recommendedName>
</protein>
<organism evidence="4 5">
    <name type="scientific">Miscanthus lutarioriparius</name>
    <dbReference type="NCBI Taxonomy" id="422564"/>
    <lineage>
        <taxon>Eukaryota</taxon>
        <taxon>Viridiplantae</taxon>
        <taxon>Streptophyta</taxon>
        <taxon>Embryophyta</taxon>
        <taxon>Tracheophyta</taxon>
        <taxon>Spermatophyta</taxon>
        <taxon>Magnoliopsida</taxon>
        <taxon>Liliopsida</taxon>
        <taxon>Poales</taxon>
        <taxon>Poaceae</taxon>
        <taxon>PACMAD clade</taxon>
        <taxon>Panicoideae</taxon>
        <taxon>Andropogonodae</taxon>
        <taxon>Andropogoneae</taxon>
        <taxon>Saccharinae</taxon>
        <taxon>Miscanthus</taxon>
    </lineage>
</organism>
<comment type="caution">
    <text evidence="4">The sequence shown here is derived from an EMBL/GenBank/DDBJ whole genome shotgun (WGS) entry which is preliminary data.</text>
</comment>
<evidence type="ECO:0000259" key="2">
    <source>
        <dbReference type="Pfam" id="PF03101"/>
    </source>
</evidence>
<evidence type="ECO:0000313" key="5">
    <source>
        <dbReference type="Proteomes" id="UP000604825"/>
    </source>
</evidence>
<gene>
    <name evidence="4" type="ORF">NCGR_LOCUS64609</name>
</gene>
<accession>A0A811SIM8</accession>
<evidence type="ECO:0000256" key="1">
    <source>
        <dbReference type="SAM" id="Phobius"/>
    </source>
</evidence>
<name>A0A811SIM8_9POAL</name>
<keyword evidence="1" id="KW-1133">Transmembrane helix</keyword>
<dbReference type="InterPro" id="IPR004330">
    <property type="entry name" value="FAR1_DNA_bnd_dom"/>
</dbReference>
<dbReference type="OrthoDB" id="639356at2759"/>
<reference evidence="4" key="1">
    <citation type="submission" date="2020-10" db="EMBL/GenBank/DDBJ databases">
        <authorList>
            <person name="Han B."/>
            <person name="Lu T."/>
            <person name="Zhao Q."/>
            <person name="Huang X."/>
            <person name="Zhao Y."/>
        </authorList>
    </citation>
    <scope>NUCLEOTIDE SEQUENCE</scope>
</reference>
<dbReference type="Proteomes" id="UP000604825">
    <property type="component" value="Unassembled WGS sequence"/>
</dbReference>
<feature type="transmembrane region" description="Helical" evidence="1">
    <location>
        <begin position="277"/>
        <end position="298"/>
    </location>
</feature>